<dbReference type="GO" id="GO:0005777">
    <property type="term" value="C:peroxisome"/>
    <property type="evidence" value="ECO:0007669"/>
    <property type="project" value="UniProtKB-SubCell"/>
</dbReference>
<evidence type="ECO:0000256" key="6">
    <source>
        <dbReference type="ARBA" id="ARBA00023098"/>
    </source>
</evidence>
<dbReference type="FunFam" id="1.10.12.10:FF:000004">
    <property type="entry name" value="Delta3,5-delta2,4-dienoyl-CoA isomerase"/>
    <property type="match status" value="1"/>
</dbReference>
<dbReference type="UniPathway" id="UPA00659"/>
<evidence type="ECO:0000256" key="4">
    <source>
        <dbReference type="ARBA" id="ARBA00022832"/>
    </source>
</evidence>
<accession>A0A6B2F7Z0</accession>
<evidence type="ECO:0000256" key="11">
    <source>
        <dbReference type="ARBA" id="ARBA00055786"/>
    </source>
</evidence>
<comment type="function">
    <text evidence="11">Isomerization of 3-trans,5-cis-dienoyl-CoA to 2-trans,4-trans-dienoyl-CoA.</text>
</comment>
<keyword evidence="5" id="KW-0007">Acetylation</keyword>
<evidence type="ECO:0000256" key="10">
    <source>
        <dbReference type="ARBA" id="ARBA00052809"/>
    </source>
</evidence>
<keyword evidence="7" id="KW-0576">Peroxisome</keyword>
<dbReference type="EMBL" id="GIBM01001365">
    <property type="protein sequence ID" value="NCE59873.1"/>
    <property type="molecule type" value="Transcribed_RNA"/>
</dbReference>
<evidence type="ECO:0000256" key="12">
    <source>
        <dbReference type="ARBA" id="ARBA00071021"/>
    </source>
</evidence>
<protein>
    <recommendedName>
        <fullName evidence="12">Delta(3,5)-Delta(2,4)-dienoyl-CoA isomerase, mitochondrial</fullName>
    </recommendedName>
</protein>
<keyword evidence="6" id="KW-0443">Lipid metabolism</keyword>
<evidence type="ECO:0000256" key="2">
    <source>
        <dbReference type="ARBA" id="ARBA00005005"/>
    </source>
</evidence>
<dbReference type="PANTHER" id="PTHR43149">
    <property type="entry name" value="ENOYL-COA HYDRATASE"/>
    <property type="match status" value="1"/>
</dbReference>
<dbReference type="InterPro" id="IPR014748">
    <property type="entry name" value="Enoyl-CoA_hydra_C"/>
</dbReference>
<name>A0A6B2F7Z0_9SAUR</name>
<comment type="catalytic activity">
    <reaction evidence="9">
        <text>(3E,5Z)-octadienoyl-CoA = (2E,4E)-octadienoyl-CoA</text>
        <dbReference type="Rhea" id="RHEA:45244"/>
        <dbReference type="ChEBI" id="CHEBI:62243"/>
        <dbReference type="ChEBI" id="CHEBI:85108"/>
    </reaction>
</comment>
<dbReference type="Gene3D" id="3.90.226.10">
    <property type="entry name" value="2-enoyl-CoA Hydratase, Chain A, domain 1"/>
    <property type="match status" value="1"/>
</dbReference>
<proteinExistence type="inferred from homology"/>
<dbReference type="NCBIfam" id="NF004794">
    <property type="entry name" value="PRK06142.1"/>
    <property type="match status" value="1"/>
</dbReference>
<sequence>MAAVSAVSGVLGGLLRRHLSVRLVSCRGFRIMASKQQQSSQQQTNALPTYETLKLERVRDKVLHVELNRPEKRNAMNIAFWREMVECFNKIAEDSECHAVVISGAGKMFTAGIDLMELGSVFMMAQGDDMARKAWNIRKKIQEYQESFTVLEKCPKPVIVAVHGACIGGGVNLIAACDIRYCTQDAWFQVKEVDVGLAADVGALQRLPRIIGNRSLVNELAFTGRKLMAPEAESCGLVSRVFRDHESMLQGAFDLATEIACRSPVAVQGTKINLVYSRDHSVPDGLKYMATWNMSMLQTEDIIKSAQAVMEKKTPKQVVYSKL</sequence>
<dbReference type="Pfam" id="PF00378">
    <property type="entry name" value="ECH_1"/>
    <property type="match status" value="1"/>
</dbReference>
<dbReference type="InterPro" id="IPR029045">
    <property type="entry name" value="ClpP/crotonase-like_dom_sf"/>
</dbReference>
<comment type="subcellular location">
    <subcellularLocation>
        <location evidence="1">Peroxisome</location>
    </subcellularLocation>
</comment>
<dbReference type="InterPro" id="IPR045002">
    <property type="entry name" value="Ech1-like"/>
</dbReference>
<evidence type="ECO:0000256" key="9">
    <source>
        <dbReference type="ARBA" id="ARBA00051408"/>
    </source>
</evidence>
<evidence type="ECO:0000256" key="8">
    <source>
        <dbReference type="ARBA" id="ARBA00023235"/>
    </source>
</evidence>
<dbReference type="FunFam" id="3.90.226.10:FF:000024">
    <property type="entry name" value="Delta3,5-delta2,4-dienoyl-CoA isomerase"/>
    <property type="match status" value="1"/>
</dbReference>
<evidence type="ECO:0000256" key="1">
    <source>
        <dbReference type="ARBA" id="ARBA00004275"/>
    </source>
</evidence>
<keyword evidence="8" id="KW-0413">Isomerase</keyword>
<evidence type="ECO:0000256" key="3">
    <source>
        <dbReference type="ARBA" id="ARBA00005254"/>
    </source>
</evidence>
<dbReference type="Gene3D" id="1.10.12.10">
    <property type="entry name" value="Lyase 2-enoyl-coa Hydratase, Chain A, domain 2"/>
    <property type="match status" value="1"/>
</dbReference>
<dbReference type="CDD" id="cd06558">
    <property type="entry name" value="crotonase-like"/>
    <property type="match status" value="1"/>
</dbReference>
<keyword evidence="4" id="KW-0276">Fatty acid metabolism</keyword>
<dbReference type="GO" id="GO:0005739">
    <property type="term" value="C:mitochondrion"/>
    <property type="evidence" value="ECO:0007669"/>
    <property type="project" value="TreeGrafter"/>
</dbReference>
<comment type="pathway">
    <text evidence="2">Lipid metabolism; fatty acid beta-oxidation.</text>
</comment>
<evidence type="ECO:0000256" key="7">
    <source>
        <dbReference type="ARBA" id="ARBA00023140"/>
    </source>
</evidence>
<dbReference type="AlphaFoldDB" id="A0A6B2F7Z0"/>
<dbReference type="PANTHER" id="PTHR43149:SF1">
    <property type="entry name" value="DELTA(3,5)-DELTA(2,4)-DIENOYL-COA ISOMERASE, MITOCHONDRIAL"/>
    <property type="match status" value="1"/>
</dbReference>
<dbReference type="InterPro" id="IPR001753">
    <property type="entry name" value="Enoyl-CoA_hydra/iso"/>
</dbReference>
<evidence type="ECO:0000256" key="5">
    <source>
        <dbReference type="ARBA" id="ARBA00022990"/>
    </source>
</evidence>
<evidence type="ECO:0000313" key="13">
    <source>
        <dbReference type="EMBL" id="NCE59873.1"/>
    </source>
</evidence>
<comment type="catalytic activity">
    <reaction evidence="10">
        <text>(3E,5Z,8Z,11Z,14Z)-eicosapentaenoyl-CoA = (2E,4E,8Z,11Z,14Z)-eicosapentaenoyl-CoA</text>
        <dbReference type="Rhea" id="RHEA:45224"/>
        <dbReference type="ChEBI" id="CHEBI:85090"/>
        <dbReference type="ChEBI" id="CHEBI:85091"/>
    </reaction>
</comment>
<organism evidence="13">
    <name type="scientific">Bothriechis nubestris</name>
    <dbReference type="NCBI Taxonomy" id="1766655"/>
    <lineage>
        <taxon>Eukaryota</taxon>
        <taxon>Metazoa</taxon>
        <taxon>Chordata</taxon>
        <taxon>Craniata</taxon>
        <taxon>Vertebrata</taxon>
        <taxon>Euteleostomi</taxon>
        <taxon>Lepidosauria</taxon>
        <taxon>Squamata</taxon>
        <taxon>Bifurcata</taxon>
        <taxon>Unidentata</taxon>
        <taxon>Episquamata</taxon>
        <taxon>Toxicofera</taxon>
        <taxon>Serpentes</taxon>
        <taxon>Colubroidea</taxon>
        <taxon>Viperidae</taxon>
        <taxon>Crotalinae</taxon>
        <taxon>Bothriechis</taxon>
    </lineage>
</organism>
<dbReference type="SUPFAM" id="SSF52096">
    <property type="entry name" value="ClpP/crotonase"/>
    <property type="match status" value="1"/>
</dbReference>
<reference evidence="13" key="1">
    <citation type="submission" date="2019-11" db="EMBL/GenBank/DDBJ databases">
        <title>Trait differentiation and modular expression in palm-pitvipers.</title>
        <authorList>
            <person name="Mason A.J."/>
            <person name="Strickland J.L."/>
            <person name="Margres M.J."/>
            <person name="Rokyta D.R."/>
            <person name="Sasa M."/>
            <person name="Parkinson C.L."/>
        </authorList>
    </citation>
    <scope>NUCLEOTIDE SEQUENCE</scope>
</reference>
<dbReference type="GO" id="GO:0051750">
    <property type="term" value="F:delta(3,5)-delta(2,4)-dienoyl-CoA isomerase activity"/>
    <property type="evidence" value="ECO:0007669"/>
    <property type="project" value="TreeGrafter"/>
</dbReference>
<dbReference type="GO" id="GO:0006635">
    <property type="term" value="P:fatty acid beta-oxidation"/>
    <property type="evidence" value="ECO:0007669"/>
    <property type="project" value="UniProtKB-UniPathway"/>
</dbReference>
<comment type="similarity">
    <text evidence="3">Belongs to the enoyl-CoA hydratase/isomerase family.</text>
</comment>